<name>G6EB10_9SPHN</name>
<proteinExistence type="predicted"/>
<protein>
    <submittedName>
        <fullName evidence="1">Uncharacterized protein</fullName>
    </submittedName>
</protein>
<accession>G6EB10</accession>
<evidence type="ECO:0000313" key="2">
    <source>
        <dbReference type="Proteomes" id="UP000004030"/>
    </source>
</evidence>
<sequence>MHGPCNLPDLDRIGYHDGANRCHPGAIASSSGLPPQRHSR</sequence>
<gene>
    <name evidence="1" type="ORF">NSU_1530</name>
</gene>
<keyword evidence="2" id="KW-1185">Reference proteome</keyword>
<dbReference type="EMBL" id="AGFM01000018">
    <property type="protein sequence ID" value="EHJ61476.1"/>
    <property type="molecule type" value="Genomic_DNA"/>
</dbReference>
<organism evidence="1 2">
    <name type="scientific">Novosphingobium pentaromativorans US6-1</name>
    <dbReference type="NCBI Taxonomy" id="1088721"/>
    <lineage>
        <taxon>Bacteria</taxon>
        <taxon>Pseudomonadati</taxon>
        <taxon>Pseudomonadota</taxon>
        <taxon>Alphaproteobacteria</taxon>
        <taxon>Sphingomonadales</taxon>
        <taxon>Sphingomonadaceae</taxon>
        <taxon>Novosphingobium</taxon>
    </lineage>
</organism>
<dbReference type="Proteomes" id="UP000004030">
    <property type="component" value="Unassembled WGS sequence"/>
</dbReference>
<reference evidence="1 2" key="1">
    <citation type="journal article" date="2012" name="J. Bacteriol.">
        <title>Genome sequence of benzo(a)pyrene-degrading bacterium Novosphingobium pentaromativorans US6-1.</title>
        <authorList>
            <person name="Luo Y.R."/>
            <person name="Kang S.G."/>
            <person name="Kim S.J."/>
            <person name="Kim M.R."/>
            <person name="Li N."/>
            <person name="Lee J.H."/>
            <person name="Kwon K.K."/>
        </authorList>
    </citation>
    <scope>NUCLEOTIDE SEQUENCE [LARGE SCALE GENOMIC DNA]</scope>
    <source>
        <strain evidence="1 2">US6-1</strain>
    </source>
</reference>
<evidence type="ECO:0000313" key="1">
    <source>
        <dbReference type="EMBL" id="EHJ61476.1"/>
    </source>
</evidence>
<comment type="caution">
    <text evidence="1">The sequence shown here is derived from an EMBL/GenBank/DDBJ whole genome shotgun (WGS) entry which is preliminary data.</text>
</comment>
<dbReference type="PATRIC" id="fig|1088721.3.peg.1512"/>
<dbReference type="AlphaFoldDB" id="G6EB10"/>